<reference evidence="2" key="2">
    <citation type="journal article" date="2015" name="Data Brief">
        <title>Shoot transcriptome of the giant reed, Arundo donax.</title>
        <authorList>
            <person name="Barrero R.A."/>
            <person name="Guerrero F.D."/>
            <person name="Moolhuijzen P."/>
            <person name="Goolsby J.A."/>
            <person name="Tidwell J."/>
            <person name="Bellgard S.E."/>
            <person name="Bellgard M.I."/>
        </authorList>
    </citation>
    <scope>NUCLEOTIDE SEQUENCE</scope>
    <source>
        <tissue evidence="2">Shoot tissue taken approximately 20 cm above the soil surface</tissue>
    </source>
</reference>
<evidence type="ECO:0000313" key="2">
    <source>
        <dbReference type="EMBL" id="JAE04017.1"/>
    </source>
</evidence>
<keyword evidence="1" id="KW-0812">Transmembrane</keyword>
<protein>
    <submittedName>
        <fullName evidence="2">Uncharacterized protein</fullName>
    </submittedName>
</protein>
<dbReference type="EMBL" id="GBRH01193879">
    <property type="protein sequence ID" value="JAE04017.1"/>
    <property type="molecule type" value="Transcribed_RNA"/>
</dbReference>
<feature type="transmembrane region" description="Helical" evidence="1">
    <location>
        <begin position="6"/>
        <end position="23"/>
    </location>
</feature>
<organism evidence="2">
    <name type="scientific">Arundo donax</name>
    <name type="common">Giant reed</name>
    <name type="synonym">Donax arundinaceus</name>
    <dbReference type="NCBI Taxonomy" id="35708"/>
    <lineage>
        <taxon>Eukaryota</taxon>
        <taxon>Viridiplantae</taxon>
        <taxon>Streptophyta</taxon>
        <taxon>Embryophyta</taxon>
        <taxon>Tracheophyta</taxon>
        <taxon>Spermatophyta</taxon>
        <taxon>Magnoliopsida</taxon>
        <taxon>Liliopsida</taxon>
        <taxon>Poales</taxon>
        <taxon>Poaceae</taxon>
        <taxon>PACMAD clade</taxon>
        <taxon>Arundinoideae</taxon>
        <taxon>Arundineae</taxon>
        <taxon>Arundo</taxon>
    </lineage>
</organism>
<keyword evidence="1" id="KW-0472">Membrane</keyword>
<proteinExistence type="predicted"/>
<reference evidence="2" key="1">
    <citation type="submission" date="2014-09" db="EMBL/GenBank/DDBJ databases">
        <authorList>
            <person name="Magalhaes I.L.F."/>
            <person name="Oliveira U."/>
            <person name="Santos F.R."/>
            <person name="Vidigal T.H.D.A."/>
            <person name="Brescovit A.D."/>
            <person name="Santos A.J."/>
        </authorList>
    </citation>
    <scope>NUCLEOTIDE SEQUENCE</scope>
    <source>
        <tissue evidence="2">Shoot tissue taken approximately 20 cm above the soil surface</tissue>
    </source>
</reference>
<dbReference type="AlphaFoldDB" id="A0A0A9EVB0"/>
<name>A0A0A9EVB0_ARUDO</name>
<keyword evidence="1" id="KW-1133">Transmembrane helix</keyword>
<sequence length="62" mass="7355">MYGLIIWYSVDFVLYLFSFFIGHEHNVSYHCCTHISCLDCSIRSEALVLDSYIILFFIRLLL</sequence>
<evidence type="ECO:0000256" key="1">
    <source>
        <dbReference type="SAM" id="Phobius"/>
    </source>
</evidence>
<accession>A0A0A9EVB0</accession>